<feature type="transmembrane region" description="Helical" evidence="1">
    <location>
        <begin position="117"/>
        <end position="137"/>
    </location>
</feature>
<dbReference type="InterPro" id="IPR021517">
    <property type="entry name" value="DUF3180"/>
</dbReference>
<name>A0ABV3P363_9ACTN</name>
<comment type="caution">
    <text evidence="2">The sequence shown here is derived from an EMBL/GenBank/DDBJ whole genome shotgun (WGS) entry which is preliminary data.</text>
</comment>
<dbReference type="Proteomes" id="UP001555826">
    <property type="component" value="Unassembled WGS sequence"/>
</dbReference>
<feature type="transmembrane region" description="Helical" evidence="1">
    <location>
        <begin position="38"/>
        <end position="59"/>
    </location>
</feature>
<reference evidence="2 3" key="1">
    <citation type="submission" date="2024-07" db="EMBL/GenBank/DDBJ databases">
        <authorList>
            <person name="Thanompreechachai J."/>
            <person name="Duangmal K."/>
        </authorList>
    </citation>
    <scope>NUCLEOTIDE SEQUENCE [LARGE SCALE GENOMIC DNA]</scope>
    <source>
        <strain evidence="2 3">KCTC 19886</strain>
    </source>
</reference>
<sequence length="161" mass="16937">MKPTRPGLLLALGFLAAVGAWSGLQVWVAGGHAEPDLMWRTTFTIGLLVLAVLGVGWPVKQWVDGDKSRRIDALRAARTAALAKAASVAGALLVGVFLGWGVHYLPTLHIAARRSEAWVAVGDVVVSALLLVAGLVVERWCRVPPEDDDETGVRASGGGRA</sequence>
<accession>A0ABV3P363</accession>
<feature type="transmembrane region" description="Helical" evidence="1">
    <location>
        <begin position="80"/>
        <end position="105"/>
    </location>
</feature>
<organism evidence="2 3">
    <name type="scientific">Kineococcus endophyticus</name>
    <dbReference type="NCBI Taxonomy" id="1181883"/>
    <lineage>
        <taxon>Bacteria</taxon>
        <taxon>Bacillati</taxon>
        <taxon>Actinomycetota</taxon>
        <taxon>Actinomycetes</taxon>
        <taxon>Kineosporiales</taxon>
        <taxon>Kineosporiaceae</taxon>
        <taxon>Kineococcus</taxon>
    </lineage>
</organism>
<keyword evidence="3" id="KW-1185">Reference proteome</keyword>
<keyword evidence="1" id="KW-0812">Transmembrane</keyword>
<evidence type="ECO:0000313" key="2">
    <source>
        <dbReference type="EMBL" id="MEW9264045.1"/>
    </source>
</evidence>
<keyword evidence="1" id="KW-0472">Membrane</keyword>
<evidence type="ECO:0000256" key="1">
    <source>
        <dbReference type="SAM" id="Phobius"/>
    </source>
</evidence>
<keyword evidence="1" id="KW-1133">Transmembrane helix</keyword>
<gene>
    <name evidence="2" type="ORF">AB1207_04755</name>
</gene>
<dbReference type="RefSeq" id="WP_367636647.1">
    <property type="nucleotide sequence ID" value="NZ_JBFNQN010000003.1"/>
</dbReference>
<dbReference type="EMBL" id="JBFNQN010000003">
    <property type="protein sequence ID" value="MEW9264045.1"/>
    <property type="molecule type" value="Genomic_DNA"/>
</dbReference>
<protein>
    <submittedName>
        <fullName evidence="2">DUF3180 domain-containing protein</fullName>
    </submittedName>
</protein>
<evidence type="ECO:0000313" key="3">
    <source>
        <dbReference type="Proteomes" id="UP001555826"/>
    </source>
</evidence>
<dbReference type="Pfam" id="PF11377">
    <property type="entry name" value="DUF3180"/>
    <property type="match status" value="1"/>
</dbReference>
<proteinExistence type="predicted"/>